<feature type="transmembrane region" description="Helical" evidence="1">
    <location>
        <begin position="24"/>
        <end position="43"/>
    </location>
</feature>
<dbReference type="Proteomes" id="UP001054252">
    <property type="component" value="Unassembled WGS sequence"/>
</dbReference>
<evidence type="ECO:0000313" key="3">
    <source>
        <dbReference type="Proteomes" id="UP001054252"/>
    </source>
</evidence>
<keyword evidence="3" id="KW-1185">Reference proteome</keyword>
<name>A0AAV5LE04_9ROSI</name>
<comment type="caution">
    <text evidence="2">The sequence shown here is derived from an EMBL/GenBank/DDBJ whole genome shotgun (WGS) entry which is preliminary data.</text>
</comment>
<protein>
    <submittedName>
        <fullName evidence="2">Uncharacterized protein</fullName>
    </submittedName>
</protein>
<evidence type="ECO:0000256" key="1">
    <source>
        <dbReference type="SAM" id="Phobius"/>
    </source>
</evidence>
<dbReference type="AlphaFoldDB" id="A0AAV5LE04"/>
<gene>
    <name evidence="2" type="ORF">SLEP1_g43754</name>
</gene>
<keyword evidence="1" id="KW-0812">Transmembrane</keyword>
<keyword evidence="1" id="KW-0472">Membrane</keyword>
<proteinExistence type="predicted"/>
<evidence type="ECO:0000313" key="2">
    <source>
        <dbReference type="EMBL" id="GKV35496.1"/>
    </source>
</evidence>
<reference evidence="2 3" key="1">
    <citation type="journal article" date="2021" name="Commun. Biol.">
        <title>The genome of Shorea leprosula (Dipterocarpaceae) highlights the ecological relevance of drought in aseasonal tropical rainforests.</title>
        <authorList>
            <person name="Ng K.K.S."/>
            <person name="Kobayashi M.J."/>
            <person name="Fawcett J.A."/>
            <person name="Hatakeyama M."/>
            <person name="Paape T."/>
            <person name="Ng C.H."/>
            <person name="Ang C.C."/>
            <person name="Tnah L.H."/>
            <person name="Lee C.T."/>
            <person name="Nishiyama T."/>
            <person name="Sese J."/>
            <person name="O'Brien M.J."/>
            <person name="Copetti D."/>
            <person name="Mohd Noor M.I."/>
            <person name="Ong R.C."/>
            <person name="Putra M."/>
            <person name="Sireger I.Z."/>
            <person name="Indrioko S."/>
            <person name="Kosugi Y."/>
            <person name="Izuno A."/>
            <person name="Isagi Y."/>
            <person name="Lee S.L."/>
            <person name="Shimizu K.K."/>
        </authorList>
    </citation>
    <scope>NUCLEOTIDE SEQUENCE [LARGE SCALE GENOMIC DNA]</scope>
    <source>
        <strain evidence="2">214</strain>
    </source>
</reference>
<sequence>MKVNLTSFNLLEAEDLQEVRAKDASLMMFYVASMGGVLCYSISPKRQGWLVKM</sequence>
<accession>A0AAV5LE04</accession>
<keyword evidence="1" id="KW-1133">Transmembrane helix</keyword>
<dbReference type="EMBL" id="BPVZ01000111">
    <property type="protein sequence ID" value="GKV35496.1"/>
    <property type="molecule type" value="Genomic_DNA"/>
</dbReference>
<organism evidence="2 3">
    <name type="scientific">Rubroshorea leprosula</name>
    <dbReference type="NCBI Taxonomy" id="152421"/>
    <lineage>
        <taxon>Eukaryota</taxon>
        <taxon>Viridiplantae</taxon>
        <taxon>Streptophyta</taxon>
        <taxon>Embryophyta</taxon>
        <taxon>Tracheophyta</taxon>
        <taxon>Spermatophyta</taxon>
        <taxon>Magnoliopsida</taxon>
        <taxon>eudicotyledons</taxon>
        <taxon>Gunneridae</taxon>
        <taxon>Pentapetalae</taxon>
        <taxon>rosids</taxon>
        <taxon>malvids</taxon>
        <taxon>Malvales</taxon>
        <taxon>Dipterocarpaceae</taxon>
        <taxon>Rubroshorea</taxon>
    </lineage>
</organism>